<sequence length="331" mass="36738">MNDTIIIAEAGVNHNGNIEIAKKLIVKAKECGADIVKFQTAKLDSLVSKTAKMAEYQKENIGKEESQKEMLSKLLLSFETFEELADYCKEVGIQFLSTPFDIESIQFLDSMQNIWKVPSGEITNYPYLVEIARTGKDIILSTGMSTLQEVEDALNVLRQNGASEIILLHCTTNYPTPMQDVNLRAMLTLKEKFGCKIGYSDHTQGIEVPIAAVALGATVIEKHFTLDKNMEGPDHKASIEPDEFAQMVKSIRNIEKALGNGEKTPSQSEIANIAVARKSIIALKEIKAGEVFSEENITTKRPGTGINPMRWNEILGQKAKRDFAEDELIEV</sequence>
<gene>
    <name evidence="2" type="primary">neuB1</name>
    <name evidence="2" type="ordered locus">bpr_I0428</name>
</gene>
<evidence type="ECO:0000313" key="2">
    <source>
        <dbReference type="EMBL" id="ADL33176.1"/>
    </source>
</evidence>
<dbReference type="GO" id="GO:0050462">
    <property type="term" value="F:N-acetylneuraminate synthase activity"/>
    <property type="evidence" value="ECO:0007669"/>
    <property type="project" value="UniProtKB-EC"/>
</dbReference>
<dbReference type="InterPro" id="IPR051690">
    <property type="entry name" value="PseI-like"/>
</dbReference>
<dbReference type="RefSeq" id="WP_013279833.1">
    <property type="nucleotide sequence ID" value="NC_014387.1"/>
</dbReference>
<dbReference type="AlphaFoldDB" id="E0RZH9"/>
<dbReference type="SUPFAM" id="SSF51569">
    <property type="entry name" value="Aldolase"/>
    <property type="match status" value="1"/>
</dbReference>
<keyword evidence="2" id="KW-0808">Transferase</keyword>
<dbReference type="STRING" id="515622.bpr_I0428"/>
<dbReference type="InterPro" id="IPR013785">
    <property type="entry name" value="Aldolase_TIM"/>
</dbReference>
<dbReference type="EMBL" id="CP001810">
    <property type="protein sequence ID" value="ADL33176.1"/>
    <property type="molecule type" value="Genomic_DNA"/>
</dbReference>
<name>E0RZH9_BUTPB</name>
<dbReference type="Gene3D" id="3.90.1210.10">
    <property type="entry name" value="Antifreeze-like/N-acetylneuraminic acid synthase C-terminal domain"/>
    <property type="match status" value="1"/>
</dbReference>
<dbReference type="eggNOG" id="COG2089">
    <property type="taxonomic scope" value="Bacteria"/>
</dbReference>
<dbReference type="SMART" id="SM00858">
    <property type="entry name" value="SAF"/>
    <property type="match status" value="1"/>
</dbReference>
<dbReference type="InterPro" id="IPR006190">
    <property type="entry name" value="SAF_AFP_Neu5Ac"/>
</dbReference>
<proteinExistence type="predicted"/>
<dbReference type="Gene3D" id="3.20.20.70">
    <property type="entry name" value="Aldolase class I"/>
    <property type="match status" value="1"/>
</dbReference>
<organism evidence="2 3">
    <name type="scientific">Butyrivibrio proteoclasticus (strain ATCC 51982 / DSM 14932 / B316)</name>
    <name type="common">Clostridium proteoclasticum</name>
    <dbReference type="NCBI Taxonomy" id="515622"/>
    <lineage>
        <taxon>Bacteria</taxon>
        <taxon>Bacillati</taxon>
        <taxon>Bacillota</taxon>
        <taxon>Clostridia</taxon>
        <taxon>Lachnospirales</taxon>
        <taxon>Lachnospiraceae</taxon>
        <taxon>Butyrivibrio</taxon>
    </lineage>
</organism>
<reference evidence="2 3" key="1">
    <citation type="journal article" date="2010" name="PLoS ONE">
        <title>The glycobiome of the rumen bacterium Butyrivibrio proteoclasticus B316(T) highlights adaptation to a polysaccharide-rich environment.</title>
        <authorList>
            <person name="Kelly W.J."/>
            <person name="Leahy S.C."/>
            <person name="Altermann E."/>
            <person name="Yeoman C.J."/>
            <person name="Dunne J.C."/>
            <person name="Kong Z."/>
            <person name="Pacheco D.M."/>
            <person name="Li D."/>
            <person name="Noel S.J."/>
            <person name="Moon C.D."/>
            <person name="Cookson A.L."/>
            <person name="Attwood G.T."/>
        </authorList>
    </citation>
    <scope>NUCLEOTIDE SEQUENCE [LARGE SCALE GENOMIC DNA]</scope>
    <source>
        <strain evidence="3">ATCC 51982 / DSM 14932 / B316</strain>
    </source>
</reference>
<dbReference type="GO" id="GO:0047444">
    <property type="term" value="F:N-acylneuraminate-9-phosphate synthase activity"/>
    <property type="evidence" value="ECO:0007669"/>
    <property type="project" value="TreeGrafter"/>
</dbReference>
<dbReference type="InterPro" id="IPR013974">
    <property type="entry name" value="SAF"/>
</dbReference>
<dbReference type="CDD" id="cd11615">
    <property type="entry name" value="SAF_NeuB_like"/>
    <property type="match status" value="1"/>
</dbReference>
<dbReference type="InterPro" id="IPR020007">
    <property type="entry name" value="NeuB/NeuA"/>
</dbReference>
<dbReference type="GO" id="GO:0016051">
    <property type="term" value="P:carbohydrate biosynthetic process"/>
    <property type="evidence" value="ECO:0007669"/>
    <property type="project" value="InterPro"/>
</dbReference>
<feature type="domain" description="AFP-like" evidence="1">
    <location>
        <begin position="279"/>
        <end position="331"/>
    </location>
</feature>
<dbReference type="SUPFAM" id="SSF51269">
    <property type="entry name" value="AFP III-like domain"/>
    <property type="match status" value="1"/>
</dbReference>
<dbReference type="HOGENOM" id="CLU_040465_0_0_9"/>
<dbReference type="KEGG" id="bpb:bpr_I0428"/>
<dbReference type="PROSITE" id="PS50844">
    <property type="entry name" value="AFP_LIKE"/>
    <property type="match status" value="1"/>
</dbReference>
<dbReference type="Pfam" id="PF08666">
    <property type="entry name" value="SAF"/>
    <property type="match status" value="1"/>
</dbReference>
<dbReference type="Proteomes" id="UP000001299">
    <property type="component" value="Chromosome 1"/>
</dbReference>
<keyword evidence="3" id="KW-1185">Reference proteome</keyword>
<dbReference type="NCBIfam" id="TIGR03569">
    <property type="entry name" value="NeuB_NnaB"/>
    <property type="match status" value="1"/>
</dbReference>
<dbReference type="InterPro" id="IPR057736">
    <property type="entry name" value="SAF_PseI/NeuA/NeuB"/>
</dbReference>
<protein>
    <submittedName>
        <fullName evidence="2">N-acetylneuraminate synthase NeuB1</fullName>
        <ecNumber evidence="2">2.5.1.56</ecNumber>
    </submittedName>
</protein>
<dbReference type="PANTHER" id="PTHR42966">
    <property type="entry name" value="N-ACETYLNEURAMINATE SYNTHASE"/>
    <property type="match status" value="1"/>
</dbReference>
<dbReference type="InterPro" id="IPR036732">
    <property type="entry name" value="AFP_Neu5c_C_sf"/>
</dbReference>
<evidence type="ECO:0000313" key="3">
    <source>
        <dbReference type="Proteomes" id="UP000001299"/>
    </source>
</evidence>
<accession>E0RZH9</accession>
<dbReference type="EC" id="2.5.1.56" evidence="2"/>
<evidence type="ECO:0000259" key="1">
    <source>
        <dbReference type="PROSITE" id="PS50844"/>
    </source>
</evidence>
<dbReference type="Pfam" id="PF03102">
    <property type="entry name" value="NeuB"/>
    <property type="match status" value="1"/>
</dbReference>
<dbReference type="PANTHER" id="PTHR42966:SF1">
    <property type="entry name" value="SIALIC ACID SYNTHASE"/>
    <property type="match status" value="1"/>
</dbReference>
<dbReference type="InterPro" id="IPR013132">
    <property type="entry name" value="PseI/NeuA/B-like_N"/>
</dbReference>